<name>A0A4D9ES89_9SAUR</name>
<gene>
    <name evidence="1" type="ORF">DR999_PMT04463</name>
</gene>
<protein>
    <submittedName>
        <fullName evidence="1">DnaJ-like protein subfamily C member 13</fullName>
    </submittedName>
</protein>
<organism evidence="1 2">
    <name type="scientific">Platysternon megacephalum</name>
    <name type="common">big-headed turtle</name>
    <dbReference type="NCBI Taxonomy" id="55544"/>
    <lineage>
        <taxon>Eukaryota</taxon>
        <taxon>Metazoa</taxon>
        <taxon>Chordata</taxon>
        <taxon>Craniata</taxon>
        <taxon>Vertebrata</taxon>
        <taxon>Euteleostomi</taxon>
        <taxon>Archelosauria</taxon>
        <taxon>Testudinata</taxon>
        <taxon>Testudines</taxon>
        <taxon>Cryptodira</taxon>
        <taxon>Durocryptodira</taxon>
        <taxon>Testudinoidea</taxon>
        <taxon>Platysternidae</taxon>
        <taxon>Platysternon</taxon>
    </lineage>
</organism>
<reference evidence="1 2" key="2">
    <citation type="submission" date="2019-04" db="EMBL/GenBank/DDBJ databases">
        <title>The genome sequence of big-headed turtle.</title>
        <authorList>
            <person name="Gong S."/>
        </authorList>
    </citation>
    <scope>NUCLEOTIDE SEQUENCE [LARGE SCALE GENOMIC DNA]</scope>
    <source>
        <strain evidence="1">DO16091913</strain>
        <tissue evidence="1">Muscle</tissue>
    </source>
</reference>
<comment type="caution">
    <text evidence="1">The sequence shown here is derived from an EMBL/GenBank/DDBJ whole genome shotgun (WGS) entry which is preliminary data.</text>
</comment>
<keyword evidence="2" id="KW-1185">Reference proteome</keyword>
<dbReference type="AlphaFoldDB" id="A0A4D9ES89"/>
<dbReference type="Proteomes" id="UP000297703">
    <property type="component" value="Unassembled WGS sequence"/>
</dbReference>
<sequence>MKKGGDQTDIFFSVPVSQRSRLFTPVSSSPFPLLEDGWLTLPLSFLFKMLKRAGNCSLAFSSGSGDYQRLSGTFRDQACLEELQERQQLVLQIFPLLPPLQHSIKSWYKGLLTLRGTNTPSHNMGVTHCGCFNCLGSATTVNGAKPPLCGCCAA</sequence>
<dbReference type="EMBL" id="QXTE01000025">
    <property type="protein sequence ID" value="TFK12025.1"/>
    <property type="molecule type" value="Genomic_DNA"/>
</dbReference>
<proteinExistence type="predicted"/>
<accession>A0A4D9ES89</accession>
<reference evidence="1 2" key="1">
    <citation type="submission" date="2019-04" db="EMBL/GenBank/DDBJ databases">
        <title>Draft genome of the big-headed turtle Platysternon megacephalum.</title>
        <authorList>
            <person name="Gong S."/>
        </authorList>
    </citation>
    <scope>NUCLEOTIDE SEQUENCE [LARGE SCALE GENOMIC DNA]</scope>
    <source>
        <strain evidence="1">DO16091913</strain>
        <tissue evidence="1">Muscle</tissue>
    </source>
</reference>
<evidence type="ECO:0000313" key="2">
    <source>
        <dbReference type="Proteomes" id="UP000297703"/>
    </source>
</evidence>
<evidence type="ECO:0000313" key="1">
    <source>
        <dbReference type="EMBL" id="TFK12025.1"/>
    </source>
</evidence>